<name>A0A0F9F2N4_9ZZZZ</name>
<protein>
    <submittedName>
        <fullName evidence="1">Uncharacterized protein</fullName>
    </submittedName>
</protein>
<dbReference type="EMBL" id="LAZR01032224">
    <property type="protein sequence ID" value="KKL51510.1"/>
    <property type="molecule type" value="Genomic_DNA"/>
</dbReference>
<comment type="caution">
    <text evidence="1">The sequence shown here is derived from an EMBL/GenBank/DDBJ whole genome shotgun (WGS) entry which is preliminary data.</text>
</comment>
<sequence length="95" mass="11162">MGHTPFNYDYLGPTHDAYHIALYIDDILIAYSNVSTFDDYVSKIENGYIYFNNKSKGQPGYITPDRTIQLKYMLKLQPGLLDRKYLDTYQYQAIF</sequence>
<organism evidence="1">
    <name type="scientific">marine sediment metagenome</name>
    <dbReference type="NCBI Taxonomy" id="412755"/>
    <lineage>
        <taxon>unclassified sequences</taxon>
        <taxon>metagenomes</taxon>
        <taxon>ecological metagenomes</taxon>
    </lineage>
</organism>
<gene>
    <name evidence="1" type="ORF">LCGC14_2294800</name>
</gene>
<accession>A0A0F9F2N4</accession>
<proteinExistence type="predicted"/>
<reference evidence="1" key="1">
    <citation type="journal article" date="2015" name="Nature">
        <title>Complex archaea that bridge the gap between prokaryotes and eukaryotes.</title>
        <authorList>
            <person name="Spang A."/>
            <person name="Saw J.H."/>
            <person name="Jorgensen S.L."/>
            <person name="Zaremba-Niedzwiedzka K."/>
            <person name="Martijn J."/>
            <person name="Lind A.E."/>
            <person name="van Eijk R."/>
            <person name="Schleper C."/>
            <person name="Guy L."/>
            <person name="Ettema T.J."/>
        </authorList>
    </citation>
    <scope>NUCLEOTIDE SEQUENCE</scope>
</reference>
<dbReference type="AlphaFoldDB" id="A0A0F9F2N4"/>
<evidence type="ECO:0000313" key="1">
    <source>
        <dbReference type="EMBL" id="KKL51510.1"/>
    </source>
</evidence>